<evidence type="ECO:0000313" key="20">
    <source>
        <dbReference type="Proteomes" id="UP000807342"/>
    </source>
</evidence>
<feature type="region of interest" description="Disordered" evidence="16">
    <location>
        <begin position="734"/>
        <end position="763"/>
    </location>
</feature>
<evidence type="ECO:0000259" key="18">
    <source>
        <dbReference type="Pfam" id="PF00150"/>
    </source>
</evidence>
<keyword evidence="6" id="KW-0735">Signal-anchor</keyword>
<comment type="function">
    <text evidence="13">Glucosidase involved in the degradation of cellulosic biomass. Active on lichenan.</text>
</comment>
<dbReference type="InterPro" id="IPR050386">
    <property type="entry name" value="Glycosyl_hydrolase_5"/>
</dbReference>
<evidence type="ECO:0000256" key="10">
    <source>
        <dbReference type="ARBA" id="ARBA00023295"/>
    </source>
</evidence>
<reference evidence="19" key="1">
    <citation type="submission" date="2020-11" db="EMBL/GenBank/DDBJ databases">
        <authorList>
            <consortium name="DOE Joint Genome Institute"/>
            <person name="Ahrendt S."/>
            <person name="Riley R."/>
            <person name="Andreopoulos W."/>
            <person name="Labutti K."/>
            <person name="Pangilinan J."/>
            <person name="Ruiz-Duenas F.J."/>
            <person name="Barrasa J.M."/>
            <person name="Sanchez-Garcia M."/>
            <person name="Camarero S."/>
            <person name="Miyauchi S."/>
            <person name="Serrano A."/>
            <person name="Linde D."/>
            <person name="Babiker R."/>
            <person name="Drula E."/>
            <person name="Ayuso-Fernandez I."/>
            <person name="Pacheco R."/>
            <person name="Padilla G."/>
            <person name="Ferreira P."/>
            <person name="Barriuso J."/>
            <person name="Kellner H."/>
            <person name="Castanera R."/>
            <person name="Alfaro M."/>
            <person name="Ramirez L."/>
            <person name="Pisabarro A.G."/>
            <person name="Kuo A."/>
            <person name="Tritt A."/>
            <person name="Lipzen A."/>
            <person name="He G."/>
            <person name="Yan M."/>
            <person name="Ng V."/>
            <person name="Cullen D."/>
            <person name="Martin F."/>
            <person name="Rosso M.-N."/>
            <person name="Henrissat B."/>
            <person name="Hibbett D."/>
            <person name="Martinez A.T."/>
            <person name="Grigoriev I.V."/>
        </authorList>
    </citation>
    <scope>NUCLEOTIDE SEQUENCE</scope>
    <source>
        <strain evidence="19">MF-IS2</strain>
    </source>
</reference>
<dbReference type="SUPFAM" id="SSF51445">
    <property type="entry name" value="(Trans)glycosidases"/>
    <property type="match status" value="1"/>
</dbReference>
<keyword evidence="5 19" id="KW-0378">Hydrolase</keyword>
<dbReference type="GO" id="GO:0004338">
    <property type="term" value="F:glucan exo-1,3-beta-glucosidase activity"/>
    <property type="evidence" value="ECO:0007669"/>
    <property type="project" value="UniProtKB-EC"/>
</dbReference>
<evidence type="ECO:0000256" key="3">
    <source>
        <dbReference type="ARBA" id="ARBA00022475"/>
    </source>
</evidence>
<dbReference type="InterPro" id="IPR001547">
    <property type="entry name" value="Glyco_hydro_5"/>
</dbReference>
<feature type="region of interest" description="Disordered" evidence="16">
    <location>
        <begin position="114"/>
        <end position="141"/>
    </location>
</feature>
<evidence type="ECO:0000256" key="1">
    <source>
        <dbReference type="ARBA" id="ARBA00004401"/>
    </source>
</evidence>
<feature type="transmembrane region" description="Helical" evidence="17">
    <location>
        <begin position="164"/>
        <end position="186"/>
    </location>
</feature>
<feature type="region of interest" description="Disordered" evidence="16">
    <location>
        <begin position="1"/>
        <end position="42"/>
    </location>
</feature>
<dbReference type="GO" id="GO:0005576">
    <property type="term" value="C:extracellular region"/>
    <property type="evidence" value="ECO:0007669"/>
    <property type="project" value="TreeGrafter"/>
</dbReference>
<dbReference type="FunFam" id="3.20.20.80:FF:000033">
    <property type="entry name" value="Glucan 1,3-beta-glucosidase A"/>
    <property type="match status" value="1"/>
</dbReference>
<evidence type="ECO:0000256" key="11">
    <source>
        <dbReference type="ARBA" id="ARBA00023316"/>
    </source>
</evidence>
<evidence type="ECO:0000256" key="13">
    <source>
        <dbReference type="ARBA" id="ARBA00037126"/>
    </source>
</evidence>
<gene>
    <name evidence="19" type="ORF">P691DRAFT_720099</name>
</gene>
<feature type="domain" description="Glycoside hydrolase family 5" evidence="18">
    <location>
        <begin position="329"/>
        <end position="552"/>
    </location>
</feature>
<dbReference type="GO" id="GO:0071555">
    <property type="term" value="P:cell wall organization"/>
    <property type="evidence" value="ECO:0007669"/>
    <property type="project" value="UniProtKB-KW"/>
</dbReference>
<evidence type="ECO:0000256" key="12">
    <source>
        <dbReference type="ARBA" id="ARBA00036824"/>
    </source>
</evidence>
<comment type="similarity">
    <text evidence="2">Belongs to the glycosyl hydrolase 5 (cellulase A) family.</text>
</comment>
<keyword evidence="11" id="KW-0961">Cell wall biogenesis/degradation</keyword>
<comment type="subcellular location">
    <subcellularLocation>
        <location evidence="1">Cell membrane</location>
        <topology evidence="1">Single-pass type II membrane protein</topology>
    </subcellularLocation>
</comment>
<dbReference type="Proteomes" id="UP000807342">
    <property type="component" value="Unassembled WGS sequence"/>
</dbReference>
<dbReference type="GO" id="GO:0009986">
    <property type="term" value="C:cell surface"/>
    <property type="evidence" value="ECO:0007669"/>
    <property type="project" value="TreeGrafter"/>
</dbReference>
<dbReference type="AlphaFoldDB" id="A0A9P5XLW5"/>
<evidence type="ECO:0000256" key="4">
    <source>
        <dbReference type="ARBA" id="ARBA00022692"/>
    </source>
</evidence>
<sequence length="816" mass="88048">MASDPSRNIPYDPLPLTSEDQRSNAAFYDAPPSPDPHITSFHTPEMRATDMGGAEAAIPIGAAVPRFLGPALYDDPALRPRDSFASSSYHTGNSQPASEYNSSVYALNEQNTRFDGAYRDDPNDSFYSTDPNAVPMSPVGRSSRILEEKRTVYASPATKSRKKIIILAVLAGLILLILAIVIPLYFTVIRPKSSSGNSSNSNPNNGNKGPTSKPDTPQTRIVTGGDGSEITMEDGTKFTYRNSFGGYWYYDEEDPFNNGARAQSWNPALNETFNYGTDKIRGVNIGGWLVTEPFSAPALYEKYINNQPPAVDEWTLSQAMQADTAGGGINQLEDHYKTFITEKDFAEIAGAGLNYVRIPIGFWAIEVRGNEPFLAHTSWQYFLKAIKWARKYGIRINIDLHALPGSQNGWNHSGRLGTIGVLNGAMGYANAQRSLDIIRVLAEFISQPQYKDVVTMFGIVNEPQASVMGQDSLTRFYLEGYDIVRNAGGSGEGNGPWVSIHDGFLPRSQWANVLPNADRLSLDSHPYLCFNGQSDAPMASYSNTPCDSWGNVVNNSMRDFGLTTAGEFSNAVTDCGLWLNGVNLGTRYEGTYTPGNWPRVGDCETWTDWTKYDQTMKTNIKNFALASMDALQNYFFWTWKIGNSTSSGKVESPAWSYQLGLEQGWMPTDPRAAAGVCGNGSPWQPPLQPWQTGGAGAGNIPATVTSALAWPPATISNAGAVTLLPSYTPTGPIPTLPAPSLTPPSGSTATPTANPGSGWNNGADNTGFAVEASGCTYLDPWVSPGTAPPSPLCAGGAAGAARREATPEPTFTPPPI</sequence>
<name>A0A9P5XLW5_9AGAR</name>
<evidence type="ECO:0000256" key="6">
    <source>
        <dbReference type="ARBA" id="ARBA00022968"/>
    </source>
</evidence>
<evidence type="ECO:0000256" key="14">
    <source>
        <dbReference type="ARBA" id="ARBA00038929"/>
    </source>
</evidence>
<feature type="compositionally biased region" description="Low complexity" evidence="16">
    <location>
        <begin position="743"/>
        <end position="755"/>
    </location>
</feature>
<evidence type="ECO:0000256" key="17">
    <source>
        <dbReference type="SAM" id="Phobius"/>
    </source>
</evidence>
<dbReference type="EMBL" id="MU151063">
    <property type="protein sequence ID" value="KAF9453259.1"/>
    <property type="molecule type" value="Genomic_DNA"/>
</dbReference>
<dbReference type="PANTHER" id="PTHR31297">
    <property type="entry name" value="GLUCAN ENDO-1,6-BETA-GLUCOSIDASE B"/>
    <property type="match status" value="1"/>
</dbReference>
<feature type="region of interest" description="Disordered" evidence="16">
    <location>
        <begin position="792"/>
        <end position="816"/>
    </location>
</feature>
<evidence type="ECO:0000256" key="7">
    <source>
        <dbReference type="ARBA" id="ARBA00022989"/>
    </source>
</evidence>
<accession>A0A9P5XLW5</accession>
<keyword evidence="7 17" id="KW-1133">Transmembrane helix</keyword>
<evidence type="ECO:0000256" key="15">
    <source>
        <dbReference type="ARBA" id="ARBA00041260"/>
    </source>
</evidence>
<feature type="compositionally biased region" description="Low complexity" evidence="16">
    <location>
        <begin position="193"/>
        <end position="214"/>
    </location>
</feature>
<feature type="region of interest" description="Disordered" evidence="16">
    <location>
        <begin position="193"/>
        <end position="228"/>
    </location>
</feature>
<keyword evidence="9" id="KW-0325">Glycoprotein</keyword>
<comment type="caution">
    <text evidence="19">The sequence shown here is derived from an EMBL/GenBank/DDBJ whole genome shotgun (WGS) entry which is preliminary data.</text>
</comment>
<keyword evidence="10" id="KW-0326">Glycosidase</keyword>
<dbReference type="Pfam" id="PF00150">
    <property type="entry name" value="Cellulase"/>
    <property type="match status" value="1"/>
</dbReference>
<keyword evidence="20" id="KW-1185">Reference proteome</keyword>
<dbReference type="EC" id="3.2.1.58" evidence="14"/>
<comment type="catalytic activity">
    <reaction evidence="12">
        <text>Successive hydrolysis of beta-D-glucose units from the non-reducing ends of (1-&gt;3)-beta-D-glucans, releasing alpha-glucose.</text>
        <dbReference type="EC" id="3.2.1.58"/>
    </reaction>
</comment>
<protein>
    <recommendedName>
        <fullName evidence="14">glucan 1,3-beta-glucosidase</fullName>
        <ecNumber evidence="14">3.2.1.58</ecNumber>
    </recommendedName>
    <alternativeName>
        <fullName evidence="15">Exo-1,3-beta-glucanase D</fullName>
    </alternativeName>
</protein>
<evidence type="ECO:0000256" key="9">
    <source>
        <dbReference type="ARBA" id="ARBA00023180"/>
    </source>
</evidence>
<keyword evidence="3" id="KW-1003">Cell membrane</keyword>
<dbReference type="Gene3D" id="3.20.20.80">
    <property type="entry name" value="Glycosidases"/>
    <property type="match status" value="1"/>
</dbReference>
<dbReference type="PANTHER" id="PTHR31297:SF34">
    <property type="entry name" value="GLUCAN 1,3-BETA-GLUCOSIDASE 2"/>
    <property type="match status" value="1"/>
</dbReference>
<evidence type="ECO:0000256" key="16">
    <source>
        <dbReference type="SAM" id="MobiDB-lite"/>
    </source>
</evidence>
<evidence type="ECO:0000256" key="8">
    <source>
        <dbReference type="ARBA" id="ARBA00023136"/>
    </source>
</evidence>
<keyword evidence="8 17" id="KW-0472">Membrane</keyword>
<keyword evidence="4 17" id="KW-0812">Transmembrane</keyword>
<dbReference type="GO" id="GO:0005886">
    <property type="term" value="C:plasma membrane"/>
    <property type="evidence" value="ECO:0007669"/>
    <property type="project" value="UniProtKB-SubCell"/>
</dbReference>
<evidence type="ECO:0000313" key="19">
    <source>
        <dbReference type="EMBL" id="KAF9453259.1"/>
    </source>
</evidence>
<dbReference type="OrthoDB" id="62120at2759"/>
<dbReference type="GO" id="GO:0009251">
    <property type="term" value="P:glucan catabolic process"/>
    <property type="evidence" value="ECO:0007669"/>
    <property type="project" value="TreeGrafter"/>
</dbReference>
<evidence type="ECO:0000256" key="5">
    <source>
        <dbReference type="ARBA" id="ARBA00022801"/>
    </source>
</evidence>
<proteinExistence type="inferred from homology"/>
<organism evidence="19 20">
    <name type="scientific">Macrolepiota fuliginosa MF-IS2</name>
    <dbReference type="NCBI Taxonomy" id="1400762"/>
    <lineage>
        <taxon>Eukaryota</taxon>
        <taxon>Fungi</taxon>
        <taxon>Dikarya</taxon>
        <taxon>Basidiomycota</taxon>
        <taxon>Agaricomycotina</taxon>
        <taxon>Agaricomycetes</taxon>
        <taxon>Agaricomycetidae</taxon>
        <taxon>Agaricales</taxon>
        <taxon>Agaricineae</taxon>
        <taxon>Agaricaceae</taxon>
        <taxon>Macrolepiota</taxon>
    </lineage>
</organism>
<dbReference type="InterPro" id="IPR017853">
    <property type="entry name" value="GH"/>
</dbReference>
<evidence type="ECO:0000256" key="2">
    <source>
        <dbReference type="ARBA" id="ARBA00005641"/>
    </source>
</evidence>